<sequence length="247" mass="27403">MDGSKDSNDMKEVPNTDGKTEVGNCLYSGKELKDAATKLDLYFGPKTINDRTQCIEPSFRLLIGVTGSVAASKLRLLVGEVRKVKTQKQIEIFVVATETARFFFDDGNCQDPFVIFRDVDQWGWGKINDPILHIELKNWADCMLIAPLDANTMAKIAAGICDNLLTSIVTAWDSEKPVLFAPAMNTQMWNNRIVQRNLETIKEMYGWRQIGPISKMLACKELGMGGMCEVETICAVVAEIVDGAIIS</sequence>
<dbReference type="Proteomes" id="UP000095286">
    <property type="component" value="Unplaced"/>
</dbReference>
<dbReference type="WBParaSite" id="RSKR_0001105500.1">
    <property type="protein sequence ID" value="RSKR_0001105500.1"/>
    <property type="gene ID" value="RSKR_0001105500"/>
</dbReference>
<protein>
    <submittedName>
        <fullName evidence="2">Flavoprotein domain-containing protein</fullName>
    </submittedName>
</protein>
<name>A0AC35UHT9_9BILA</name>
<organism evidence="1 2">
    <name type="scientific">Rhabditophanes sp. KR3021</name>
    <dbReference type="NCBI Taxonomy" id="114890"/>
    <lineage>
        <taxon>Eukaryota</taxon>
        <taxon>Metazoa</taxon>
        <taxon>Ecdysozoa</taxon>
        <taxon>Nematoda</taxon>
        <taxon>Chromadorea</taxon>
        <taxon>Rhabditida</taxon>
        <taxon>Tylenchina</taxon>
        <taxon>Panagrolaimomorpha</taxon>
        <taxon>Strongyloidoidea</taxon>
        <taxon>Alloionematidae</taxon>
        <taxon>Rhabditophanes</taxon>
    </lineage>
</organism>
<evidence type="ECO:0000313" key="1">
    <source>
        <dbReference type="Proteomes" id="UP000095286"/>
    </source>
</evidence>
<evidence type="ECO:0000313" key="2">
    <source>
        <dbReference type="WBParaSite" id="RSKR_0001105500.1"/>
    </source>
</evidence>
<proteinExistence type="predicted"/>
<accession>A0AC35UHT9</accession>
<reference evidence="2" key="1">
    <citation type="submission" date="2016-11" db="UniProtKB">
        <authorList>
            <consortium name="WormBaseParasite"/>
        </authorList>
    </citation>
    <scope>IDENTIFICATION</scope>
    <source>
        <strain evidence="2">KR3021</strain>
    </source>
</reference>